<gene>
    <name evidence="1" type="ORF">CRENBAI_025656</name>
</gene>
<reference evidence="1 2" key="1">
    <citation type="submission" date="2021-06" db="EMBL/GenBank/DDBJ databases">
        <authorList>
            <person name="Palmer J.M."/>
        </authorList>
    </citation>
    <scope>NUCLEOTIDE SEQUENCE [LARGE SCALE GENOMIC DNA]</scope>
    <source>
        <strain evidence="1 2">MEX-2019</strain>
        <tissue evidence="1">Muscle</tissue>
    </source>
</reference>
<dbReference type="EMBL" id="JAHHUM010000298">
    <property type="protein sequence ID" value="KAK5621612.1"/>
    <property type="molecule type" value="Genomic_DNA"/>
</dbReference>
<comment type="caution">
    <text evidence="1">The sequence shown here is derived from an EMBL/GenBank/DDBJ whole genome shotgun (WGS) entry which is preliminary data.</text>
</comment>
<organism evidence="1 2">
    <name type="scientific">Crenichthys baileyi</name>
    <name type="common">White River springfish</name>
    <dbReference type="NCBI Taxonomy" id="28760"/>
    <lineage>
        <taxon>Eukaryota</taxon>
        <taxon>Metazoa</taxon>
        <taxon>Chordata</taxon>
        <taxon>Craniata</taxon>
        <taxon>Vertebrata</taxon>
        <taxon>Euteleostomi</taxon>
        <taxon>Actinopterygii</taxon>
        <taxon>Neopterygii</taxon>
        <taxon>Teleostei</taxon>
        <taxon>Neoteleostei</taxon>
        <taxon>Acanthomorphata</taxon>
        <taxon>Ovalentaria</taxon>
        <taxon>Atherinomorphae</taxon>
        <taxon>Cyprinodontiformes</taxon>
        <taxon>Goodeidae</taxon>
        <taxon>Crenichthys</taxon>
    </lineage>
</organism>
<evidence type="ECO:0000313" key="1">
    <source>
        <dbReference type="EMBL" id="KAK5621612.1"/>
    </source>
</evidence>
<evidence type="ECO:0000313" key="2">
    <source>
        <dbReference type="Proteomes" id="UP001311232"/>
    </source>
</evidence>
<dbReference type="AlphaFoldDB" id="A0AAV9SK10"/>
<sequence length="135" mass="15471">MTVIPNTYNSHKHKMFQIKRPNQPIYLLPEQQHQGNQTENSSFCLPPHRKRQDGNDLLSCLLELIRGVSICSQSSETDVTQDYLLRHKAHHHPLCPVRAHVVHVNSGDCLLLFQGPDSIYRTSNFILTGSFMTDH</sequence>
<proteinExistence type="predicted"/>
<dbReference type="Proteomes" id="UP001311232">
    <property type="component" value="Unassembled WGS sequence"/>
</dbReference>
<keyword evidence="2" id="KW-1185">Reference proteome</keyword>
<protein>
    <submittedName>
        <fullName evidence="1">Uncharacterized protein</fullName>
    </submittedName>
</protein>
<name>A0AAV9SK10_9TELE</name>
<accession>A0AAV9SK10</accession>